<evidence type="ECO:0000256" key="1">
    <source>
        <dbReference type="ARBA" id="ARBA00004167"/>
    </source>
</evidence>
<evidence type="ECO:0000256" key="2">
    <source>
        <dbReference type="ARBA" id="ARBA00022692"/>
    </source>
</evidence>
<dbReference type="SMART" id="SM00060">
    <property type="entry name" value="FN3"/>
    <property type="match status" value="1"/>
</dbReference>
<dbReference type="InterPro" id="IPR013783">
    <property type="entry name" value="Ig-like_fold"/>
</dbReference>
<dbReference type="Proteomes" id="UP000230750">
    <property type="component" value="Unassembled WGS sequence"/>
</dbReference>
<dbReference type="PANTHER" id="PTHR46877:SF14">
    <property type="entry name" value="RECEPTOR PROTEIN-TYROSINE KINASE"/>
    <property type="match status" value="1"/>
</dbReference>
<evidence type="ECO:0000256" key="3">
    <source>
        <dbReference type="ARBA" id="ARBA00022741"/>
    </source>
</evidence>
<keyword evidence="10" id="KW-1185">Reference proteome</keyword>
<organism evidence="9 10">
    <name type="scientific">Stichopus japonicus</name>
    <name type="common">Sea cucumber</name>
    <dbReference type="NCBI Taxonomy" id="307972"/>
    <lineage>
        <taxon>Eukaryota</taxon>
        <taxon>Metazoa</taxon>
        <taxon>Echinodermata</taxon>
        <taxon>Eleutherozoa</taxon>
        <taxon>Echinozoa</taxon>
        <taxon>Holothuroidea</taxon>
        <taxon>Aspidochirotacea</taxon>
        <taxon>Aspidochirotida</taxon>
        <taxon>Stichopodidae</taxon>
        <taxon>Apostichopus</taxon>
    </lineage>
</organism>
<keyword evidence="6" id="KW-0472">Membrane</keyword>
<evidence type="ECO:0000256" key="4">
    <source>
        <dbReference type="ARBA" id="ARBA00022840"/>
    </source>
</evidence>
<dbReference type="GO" id="GO:0005886">
    <property type="term" value="C:plasma membrane"/>
    <property type="evidence" value="ECO:0007669"/>
    <property type="project" value="TreeGrafter"/>
</dbReference>
<evidence type="ECO:0000256" key="7">
    <source>
        <dbReference type="ARBA" id="ARBA00023170"/>
    </source>
</evidence>
<dbReference type="EMBL" id="MRZV01000392">
    <property type="protein sequence ID" value="PIK51059.1"/>
    <property type="molecule type" value="Genomic_DNA"/>
</dbReference>
<evidence type="ECO:0000256" key="6">
    <source>
        <dbReference type="ARBA" id="ARBA00023136"/>
    </source>
</evidence>
<keyword evidence="3" id="KW-0547">Nucleotide-binding</keyword>
<dbReference type="GO" id="GO:0005524">
    <property type="term" value="F:ATP binding"/>
    <property type="evidence" value="ECO:0007669"/>
    <property type="project" value="UniProtKB-KW"/>
</dbReference>
<evidence type="ECO:0000313" key="9">
    <source>
        <dbReference type="EMBL" id="PIK51059.1"/>
    </source>
</evidence>
<dbReference type="CDD" id="cd00063">
    <property type="entry name" value="FN3"/>
    <property type="match status" value="1"/>
</dbReference>
<reference evidence="9 10" key="1">
    <citation type="journal article" date="2017" name="PLoS Biol.">
        <title>The sea cucumber genome provides insights into morphological evolution and visceral regeneration.</title>
        <authorList>
            <person name="Zhang X."/>
            <person name="Sun L."/>
            <person name="Yuan J."/>
            <person name="Sun Y."/>
            <person name="Gao Y."/>
            <person name="Zhang L."/>
            <person name="Li S."/>
            <person name="Dai H."/>
            <person name="Hamel J.F."/>
            <person name="Liu C."/>
            <person name="Yu Y."/>
            <person name="Liu S."/>
            <person name="Lin W."/>
            <person name="Guo K."/>
            <person name="Jin S."/>
            <person name="Xu P."/>
            <person name="Storey K.B."/>
            <person name="Huan P."/>
            <person name="Zhang T."/>
            <person name="Zhou Y."/>
            <person name="Zhang J."/>
            <person name="Lin C."/>
            <person name="Li X."/>
            <person name="Xing L."/>
            <person name="Huo D."/>
            <person name="Sun M."/>
            <person name="Wang L."/>
            <person name="Mercier A."/>
            <person name="Li F."/>
            <person name="Yang H."/>
            <person name="Xiang J."/>
        </authorList>
    </citation>
    <scope>NUCLEOTIDE SEQUENCE [LARGE SCALE GENOMIC DNA]</scope>
    <source>
        <strain evidence="9">Shaxun</strain>
        <tissue evidence="9">Muscle</tissue>
    </source>
</reference>
<accession>A0A2G8KSS4</accession>
<evidence type="ECO:0000313" key="10">
    <source>
        <dbReference type="Proteomes" id="UP000230750"/>
    </source>
</evidence>
<keyword evidence="5" id="KW-1133">Transmembrane helix</keyword>
<protein>
    <submittedName>
        <fullName evidence="9">Fibronectin, type III domain and Immunoglobulin-like fold domain-containing protein</fullName>
    </submittedName>
</protein>
<keyword evidence="2" id="KW-0812">Transmembrane</keyword>
<dbReference type="PROSITE" id="PS50853">
    <property type="entry name" value="FN3"/>
    <property type="match status" value="1"/>
</dbReference>
<comment type="subcellular location">
    <subcellularLocation>
        <location evidence="1">Membrane</location>
        <topology evidence="1">Single-pass membrane protein</topology>
    </subcellularLocation>
</comment>
<feature type="domain" description="Fibronectin type-III" evidence="8">
    <location>
        <begin position="68"/>
        <end position="162"/>
    </location>
</feature>
<dbReference type="AlphaFoldDB" id="A0A2G8KSS4"/>
<evidence type="ECO:0000256" key="5">
    <source>
        <dbReference type="ARBA" id="ARBA00022989"/>
    </source>
</evidence>
<name>A0A2G8KSS4_STIJA</name>
<keyword evidence="7" id="KW-0675">Receptor</keyword>
<dbReference type="InterPro" id="IPR036116">
    <property type="entry name" value="FN3_sf"/>
</dbReference>
<evidence type="ECO:0000259" key="8">
    <source>
        <dbReference type="PROSITE" id="PS50853"/>
    </source>
</evidence>
<comment type="caution">
    <text evidence="9">The sequence shown here is derived from an EMBL/GenBank/DDBJ whole genome shotgun (WGS) entry which is preliminary data.</text>
</comment>
<dbReference type="SUPFAM" id="SSF49265">
    <property type="entry name" value="Fibronectin type III"/>
    <property type="match status" value="1"/>
</dbReference>
<proteinExistence type="predicted"/>
<dbReference type="Pfam" id="PF00041">
    <property type="entry name" value="fn3"/>
    <property type="match status" value="1"/>
</dbReference>
<gene>
    <name evidence="9" type="ORF">BSL78_12052</name>
</gene>
<dbReference type="PANTHER" id="PTHR46877">
    <property type="entry name" value="EPH RECEPTOR A5"/>
    <property type="match status" value="1"/>
</dbReference>
<dbReference type="Gene3D" id="2.60.40.10">
    <property type="entry name" value="Immunoglobulins"/>
    <property type="match status" value="1"/>
</dbReference>
<dbReference type="OrthoDB" id="6022401at2759"/>
<dbReference type="InterPro" id="IPR050449">
    <property type="entry name" value="Ephrin_rcpt_TKs"/>
</dbReference>
<keyword evidence="4" id="KW-0067">ATP-binding</keyword>
<dbReference type="InterPro" id="IPR003961">
    <property type="entry name" value="FN3_dom"/>
</dbReference>
<sequence length="176" mass="19504">MYETKLQDSTVTSSDVPPITKNVTRERVMFDKLKDGTHVHLQCARIYIRWSRIWSTDVISSTVPGPGPVRELNVHTISHDSVSVTWQPPQNDNGLIRYYNISAAKSQPGTSLSDVKVEQVDPNKSSYSVTNLQPATDYVISIGAVTMLTGPVESQSVTTKECVNGFAFLNYRSVIV</sequence>